<feature type="domain" description="Quinolinate phosphoribosyl transferase N-terminal" evidence="15">
    <location>
        <begin position="34"/>
        <end position="115"/>
    </location>
</feature>
<keyword evidence="17" id="KW-1185">Reference proteome</keyword>
<evidence type="ECO:0000256" key="3">
    <source>
        <dbReference type="ARBA" id="ARBA00009400"/>
    </source>
</evidence>
<evidence type="ECO:0000256" key="11">
    <source>
        <dbReference type="ARBA" id="ARBA00069173"/>
    </source>
</evidence>
<dbReference type="NCBIfam" id="TIGR00078">
    <property type="entry name" value="nadC"/>
    <property type="match status" value="1"/>
</dbReference>
<dbReference type="GO" id="GO:0009435">
    <property type="term" value="P:NAD+ biosynthetic process"/>
    <property type="evidence" value="ECO:0007669"/>
    <property type="project" value="UniProtKB-UniPathway"/>
</dbReference>
<dbReference type="RefSeq" id="WP_046487338.1">
    <property type="nucleotide sequence ID" value="NZ_LN827929.1"/>
</dbReference>
<keyword evidence="8 12" id="KW-0808">Transferase</keyword>
<dbReference type="EC" id="2.4.2.19" evidence="5"/>
<gene>
    <name evidence="16" type="primary">nadC</name>
    <name evidence="16" type="ORF">BN1208_0380</name>
</gene>
<evidence type="ECO:0000313" key="16">
    <source>
        <dbReference type="EMBL" id="CEZ19274.1"/>
    </source>
</evidence>
<sequence length="288" mass="32122">MQRSKINKKTLIEAIQTNVKMAIQEDIGNIDLSAQLIEAKSTAVAYVKAKESALIAGIPWFNATFLMLDPKIKIKWLVKEGEIVKKNQRLCEIYGNAKSILSGERIALNFLQTLSSTSTITHQYVKAIANTHTGIFDTRKTIPGLRIAQKYAVAIGGGNNQRIGLFDQILIKENHITSAKKIDDLLSLALKYSKSKDIQIEVENLDQFKKFIELGFRNILLDNFNIKDLKKAVLLNKKRAILEASGNITLKNVKKIALTGVNRISLGALTKNIKAIDLSMKIETFKSL</sequence>
<feature type="binding site" evidence="13">
    <location>
        <begin position="266"/>
        <end position="268"/>
    </location>
    <ligand>
        <name>substrate</name>
    </ligand>
</feature>
<dbReference type="FunFam" id="3.90.1170.20:FF:000001">
    <property type="entry name" value="Nicotinate-nucleotide diphosphorylase (Carboxylating)"/>
    <property type="match status" value="1"/>
</dbReference>
<reference evidence="17" key="1">
    <citation type="submission" date="2014-12" db="EMBL/GenBank/DDBJ databases">
        <authorList>
            <person name="Salcher M.M."/>
        </authorList>
    </citation>
    <scope>NUCLEOTIDE SEQUENCE [LARGE SCALE GENOMIC DNA]</scope>
    <source>
        <strain evidence="17">MMS-10A-171</strain>
    </source>
</reference>
<evidence type="ECO:0000256" key="13">
    <source>
        <dbReference type="PIRSR" id="PIRSR006250-1"/>
    </source>
</evidence>
<evidence type="ECO:0000256" key="6">
    <source>
        <dbReference type="ARBA" id="ARBA00022642"/>
    </source>
</evidence>
<evidence type="ECO:0000259" key="14">
    <source>
        <dbReference type="Pfam" id="PF01729"/>
    </source>
</evidence>
<dbReference type="InterPro" id="IPR004393">
    <property type="entry name" value="NadC"/>
</dbReference>
<feature type="binding site" evidence="13">
    <location>
        <begin position="245"/>
        <end position="247"/>
    </location>
    <ligand>
        <name>substrate</name>
    </ligand>
</feature>
<dbReference type="Gene3D" id="3.20.20.70">
    <property type="entry name" value="Aldolase class I"/>
    <property type="match status" value="1"/>
</dbReference>
<dbReference type="GO" id="GO:0004514">
    <property type="term" value="F:nicotinate-nucleotide diphosphorylase (carboxylating) activity"/>
    <property type="evidence" value="ECO:0007669"/>
    <property type="project" value="UniProtKB-EC"/>
</dbReference>
<evidence type="ECO:0000259" key="15">
    <source>
        <dbReference type="Pfam" id="PF02749"/>
    </source>
</evidence>
<dbReference type="OrthoDB" id="9782546at2"/>
<dbReference type="InterPro" id="IPR037128">
    <property type="entry name" value="Quinolinate_PRibosylTase_N_sf"/>
</dbReference>
<dbReference type="PANTHER" id="PTHR32179">
    <property type="entry name" value="NICOTINATE-NUCLEOTIDE PYROPHOSPHORYLASE [CARBOXYLATING]"/>
    <property type="match status" value="1"/>
</dbReference>
<dbReference type="Pfam" id="PF01729">
    <property type="entry name" value="QRPTase_C"/>
    <property type="match status" value="1"/>
</dbReference>
<evidence type="ECO:0000256" key="1">
    <source>
        <dbReference type="ARBA" id="ARBA00003237"/>
    </source>
</evidence>
<feature type="binding site" evidence="13">
    <location>
        <position position="201"/>
    </location>
    <ligand>
        <name>substrate</name>
    </ligand>
</feature>
<comment type="pathway">
    <text evidence="2">Cofactor biosynthesis; NAD(+) biosynthesis; nicotinate D-ribonucleotide from quinolinate: step 1/1.</text>
</comment>
<dbReference type="InterPro" id="IPR036068">
    <property type="entry name" value="Nicotinate_pribotase-like_C"/>
</dbReference>
<feature type="domain" description="Quinolinate phosphoribosyl transferase C-terminal" evidence="14">
    <location>
        <begin position="119"/>
        <end position="281"/>
    </location>
</feature>
<dbReference type="FunFam" id="3.20.20.70:FF:000030">
    <property type="entry name" value="Nicotinate-nucleotide pyrophosphorylase, carboxylating"/>
    <property type="match status" value="1"/>
</dbReference>
<comment type="similarity">
    <text evidence="3 12">Belongs to the NadC/ModD family.</text>
</comment>
<proteinExistence type="inferred from homology"/>
<protein>
    <recommendedName>
        <fullName evidence="11">Probable nicotinate-nucleotide pyrophosphorylase [carboxylating]</fullName>
        <ecNumber evidence="5">2.4.2.19</ecNumber>
    </recommendedName>
    <alternativeName>
        <fullName evidence="9">Quinolinate phosphoribosyltransferase [decarboxylating]</fullName>
    </alternativeName>
</protein>
<dbReference type="AlphaFoldDB" id="A0A0D6EUZ1"/>
<evidence type="ECO:0000313" key="17">
    <source>
        <dbReference type="Proteomes" id="UP000064007"/>
    </source>
</evidence>
<dbReference type="Pfam" id="PF02749">
    <property type="entry name" value="QRPTase_N"/>
    <property type="match status" value="1"/>
</dbReference>
<accession>A0A0D6EUZ1</accession>
<comment type="function">
    <text evidence="1">Involved in the catabolism of quinolinic acid (QA).</text>
</comment>
<feature type="binding site" evidence="13">
    <location>
        <position position="105"/>
    </location>
    <ligand>
        <name>substrate</name>
    </ligand>
</feature>
<evidence type="ECO:0000256" key="12">
    <source>
        <dbReference type="PIRNR" id="PIRNR006250"/>
    </source>
</evidence>
<dbReference type="InterPro" id="IPR013785">
    <property type="entry name" value="Aldolase_TIM"/>
</dbReference>
<dbReference type="InterPro" id="IPR027277">
    <property type="entry name" value="NadC/ModD"/>
</dbReference>
<name>A0A0D6EUZ1_9PROT</name>
<evidence type="ECO:0000256" key="8">
    <source>
        <dbReference type="ARBA" id="ARBA00022679"/>
    </source>
</evidence>
<evidence type="ECO:0000256" key="2">
    <source>
        <dbReference type="ARBA" id="ARBA00004893"/>
    </source>
</evidence>
<dbReference type="Gene3D" id="3.90.1170.20">
    <property type="entry name" value="Quinolinate phosphoribosyl transferase, N-terminal domain"/>
    <property type="match status" value="1"/>
</dbReference>
<dbReference type="KEGG" id="mbat:BN1208_0380"/>
<dbReference type="UniPathway" id="UPA00253">
    <property type="reaction ID" value="UER00331"/>
</dbReference>
<dbReference type="SUPFAM" id="SSF51690">
    <property type="entry name" value="Nicotinate/Quinolinate PRTase C-terminal domain-like"/>
    <property type="match status" value="1"/>
</dbReference>
<keyword evidence="7 12" id="KW-0328">Glycosyltransferase</keyword>
<dbReference type="InterPro" id="IPR002638">
    <property type="entry name" value="Quinolinate_PRibosylTrfase_C"/>
</dbReference>
<dbReference type="Proteomes" id="UP000064007">
    <property type="component" value="Chromosome 1"/>
</dbReference>
<evidence type="ECO:0000256" key="7">
    <source>
        <dbReference type="ARBA" id="ARBA00022676"/>
    </source>
</evidence>
<keyword evidence="6" id="KW-0662">Pyridine nucleotide biosynthesis</keyword>
<dbReference type="STRING" id="1581557.BN1208_0380"/>
<dbReference type="PIRSF" id="PIRSF006250">
    <property type="entry name" value="NadC_ModD"/>
    <property type="match status" value="1"/>
</dbReference>
<feature type="binding site" evidence="13">
    <location>
        <position position="162"/>
    </location>
    <ligand>
        <name>substrate</name>
    </ligand>
</feature>
<evidence type="ECO:0000256" key="4">
    <source>
        <dbReference type="ARBA" id="ARBA00011218"/>
    </source>
</evidence>
<dbReference type="GO" id="GO:0034213">
    <property type="term" value="P:quinolinate catabolic process"/>
    <property type="evidence" value="ECO:0007669"/>
    <property type="project" value="TreeGrafter"/>
</dbReference>
<comment type="subunit">
    <text evidence="4">Hexamer formed by 3 homodimers.</text>
</comment>
<dbReference type="EMBL" id="LN827929">
    <property type="protein sequence ID" value="CEZ19274.1"/>
    <property type="molecule type" value="Genomic_DNA"/>
</dbReference>
<organism evidence="16 17">
    <name type="scientific">Candidatus Methylopumilus planktonicus</name>
    <dbReference type="NCBI Taxonomy" id="1581557"/>
    <lineage>
        <taxon>Bacteria</taxon>
        <taxon>Pseudomonadati</taxon>
        <taxon>Pseudomonadota</taxon>
        <taxon>Betaproteobacteria</taxon>
        <taxon>Nitrosomonadales</taxon>
        <taxon>Methylophilaceae</taxon>
        <taxon>Candidatus Methylopumilus</taxon>
    </lineage>
</organism>
<dbReference type="GO" id="GO:0005737">
    <property type="term" value="C:cytoplasm"/>
    <property type="evidence" value="ECO:0007669"/>
    <property type="project" value="TreeGrafter"/>
</dbReference>
<dbReference type="InterPro" id="IPR022412">
    <property type="entry name" value="Quinolinate_PRibosylTrfase_N"/>
</dbReference>
<comment type="catalytic activity">
    <reaction evidence="10">
        <text>nicotinate beta-D-ribonucleotide + CO2 + diphosphate = quinolinate + 5-phospho-alpha-D-ribose 1-diphosphate + 2 H(+)</text>
        <dbReference type="Rhea" id="RHEA:12733"/>
        <dbReference type="ChEBI" id="CHEBI:15378"/>
        <dbReference type="ChEBI" id="CHEBI:16526"/>
        <dbReference type="ChEBI" id="CHEBI:29959"/>
        <dbReference type="ChEBI" id="CHEBI:33019"/>
        <dbReference type="ChEBI" id="CHEBI:57502"/>
        <dbReference type="ChEBI" id="CHEBI:58017"/>
        <dbReference type="EC" id="2.4.2.19"/>
    </reaction>
</comment>
<dbReference type="CDD" id="cd01572">
    <property type="entry name" value="QPRTase"/>
    <property type="match status" value="1"/>
</dbReference>
<evidence type="ECO:0000256" key="10">
    <source>
        <dbReference type="ARBA" id="ARBA00047445"/>
    </source>
</evidence>
<dbReference type="HOGENOM" id="CLU_039622_0_3_4"/>
<dbReference type="SUPFAM" id="SSF54675">
    <property type="entry name" value="Nicotinate/Quinolinate PRTase N-terminal domain-like"/>
    <property type="match status" value="1"/>
</dbReference>
<feature type="binding site" evidence="13">
    <location>
        <begin position="138"/>
        <end position="140"/>
    </location>
    <ligand>
        <name>substrate</name>
    </ligand>
</feature>
<evidence type="ECO:0000256" key="9">
    <source>
        <dbReference type="ARBA" id="ARBA00033102"/>
    </source>
</evidence>
<dbReference type="PANTHER" id="PTHR32179:SF3">
    <property type="entry name" value="NICOTINATE-NUCLEOTIDE PYROPHOSPHORYLASE [CARBOXYLATING]"/>
    <property type="match status" value="1"/>
</dbReference>
<feature type="binding site" evidence="13">
    <location>
        <position position="222"/>
    </location>
    <ligand>
        <name>substrate</name>
    </ligand>
</feature>
<evidence type="ECO:0000256" key="5">
    <source>
        <dbReference type="ARBA" id="ARBA00011944"/>
    </source>
</evidence>
<feature type="binding site" evidence="13">
    <location>
        <position position="172"/>
    </location>
    <ligand>
        <name>substrate</name>
    </ligand>
</feature>